<accession>A0A0R2F0C9</accession>
<keyword evidence="2" id="KW-0560">Oxidoreductase</keyword>
<sequence length="291" mass="31837">MTKTIIITGANSGLGFETTKQIAEQGSDYHLIMACRNMAKASAAREEILKTAPEANLTCLELDTSSLAKVRAFVGAFKALGEPLYGLVCNAGIAGRTASETADGFNNIFETNYLGHFLLVQLLLPLMQDDSRVVTVSSERHDTPLRGVDWPGVEALAYPGRDAAADQRSYLYSKLCAVLFTYELDRRLTAAGKHIVVNTVNPGLMIETGLSKNKARFTPEMMAQVADLLSTAKDSGTMIKNLMVDDKFAEGPARYFDRSSDKPVRSSEMSYDQQIQDELWNFSMKAVGLAQ</sequence>
<dbReference type="InterPro" id="IPR002347">
    <property type="entry name" value="SDR_fam"/>
</dbReference>
<organism evidence="3 4">
    <name type="scientific">Lacticaseibacillus camelliae DSM 22697 = JCM 13995</name>
    <dbReference type="NCBI Taxonomy" id="1423730"/>
    <lineage>
        <taxon>Bacteria</taxon>
        <taxon>Bacillati</taxon>
        <taxon>Bacillota</taxon>
        <taxon>Bacilli</taxon>
        <taxon>Lactobacillales</taxon>
        <taxon>Lactobacillaceae</taxon>
        <taxon>Lacticaseibacillus</taxon>
    </lineage>
</organism>
<evidence type="ECO:0000313" key="3">
    <source>
        <dbReference type="EMBL" id="KRN21334.1"/>
    </source>
</evidence>
<dbReference type="InterPro" id="IPR036291">
    <property type="entry name" value="NAD(P)-bd_dom_sf"/>
</dbReference>
<gene>
    <name evidence="3" type="ORF">FC75_GL002347</name>
</gene>
<proteinExistence type="inferred from homology"/>
<dbReference type="Gene3D" id="3.40.50.720">
    <property type="entry name" value="NAD(P)-binding Rossmann-like Domain"/>
    <property type="match status" value="1"/>
</dbReference>
<reference evidence="3 4" key="1">
    <citation type="journal article" date="2015" name="Genome Announc.">
        <title>Expanding the biotechnology potential of lactobacilli through comparative genomics of 213 strains and associated genera.</title>
        <authorList>
            <person name="Sun Z."/>
            <person name="Harris H.M."/>
            <person name="McCann A."/>
            <person name="Guo C."/>
            <person name="Argimon S."/>
            <person name="Zhang W."/>
            <person name="Yang X."/>
            <person name="Jeffery I.B."/>
            <person name="Cooney J.C."/>
            <person name="Kagawa T.F."/>
            <person name="Liu W."/>
            <person name="Song Y."/>
            <person name="Salvetti E."/>
            <person name="Wrobel A."/>
            <person name="Rasinkangas P."/>
            <person name="Parkhill J."/>
            <person name="Rea M.C."/>
            <person name="O'Sullivan O."/>
            <person name="Ritari J."/>
            <person name="Douillard F.P."/>
            <person name="Paul Ross R."/>
            <person name="Yang R."/>
            <person name="Briner A.E."/>
            <person name="Felis G.E."/>
            <person name="de Vos W.M."/>
            <person name="Barrangou R."/>
            <person name="Klaenhammer T.R."/>
            <person name="Caufield P.W."/>
            <person name="Cui Y."/>
            <person name="Zhang H."/>
            <person name="O'Toole P.W."/>
        </authorList>
    </citation>
    <scope>NUCLEOTIDE SEQUENCE [LARGE SCALE GENOMIC DNA]</scope>
    <source>
        <strain evidence="3 4">DSM 22697</strain>
    </source>
</reference>
<name>A0A0R2F0C9_9LACO</name>
<dbReference type="STRING" id="1423730.FC75_GL002347"/>
<keyword evidence="4" id="KW-1185">Reference proteome</keyword>
<dbReference type="EMBL" id="AYZJ01000054">
    <property type="protein sequence ID" value="KRN21334.1"/>
    <property type="molecule type" value="Genomic_DNA"/>
</dbReference>
<dbReference type="PANTHER" id="PTHR24320">
    <property type="entry name" value="RETINOL DEHYDROGENASE"/>
    <property type="match status" value="1"/>
</dbReference>
<evidence type="ECO:0000256" key="1">
    <source>
        <dbReference type="ARBA" id="ARBA00006484"/>
    </source>
</evidence>
<dbReference type="Pfam" id="PF00106">
    <property type="entry name" value="adh_short"/>
    <property type="match status" value="1"/>
</dbReference>
<evidence type="ECO:0000256" key="2">
    <source>
        <dbReference type="ARBA" id="ARBA00023002"/>
    </source>
</evidence>
<dbReference type="PANTHER" id="PTHR24320:SF152">
    <property type="entry name" value="SHORT-CHAIN DEHYDROGENASE_REDUCTASE FAMILY PROTEIN"/>
    <property type="match status" value="1"/>
</dbReference>
<evidence type="ECO:0000313" key="4">
    <source>
        <dbReference type="Proteomes" id="UP000050865"/>
    </source>
</evidence>
<dbReference type="GO" id="GO:0016491">
    <property type="term" value="F:oxidoreductase activity"/>
    <property type="evidence" value="ECO:0007669"/>
    <property type="project" value="UniProtKB-KW"/>
</dbReference>
<dbReference type="RefSeq" id="WP_054664317.1">
    <property type="nucleotide sequence ID" value="NZ_AYZJ01000054.1"/>
</dbReference>
<dbReference type="SUPFAM" id="SSF51735">
    <property type="entry name" value="NAD(P)-binding Rossmann-fold domains"/>
    <property type="match status" value="1"/>
</dbReference>
<comment type="caution">
    <text evidence="3">The sequence shown here is derived from an EMBL/GenBank/DDBJ whole genome shotgun (WGS) entry which is preliminary data.</text>
</comment>
<comment type="similarity">
    <text evidence="1">Belongs to the short-chain dehydrogenases/reductases (SDR) family.</text>
</comment>
<dbReference type="AlphaFoldDB" id="A0A0R2F0C9"/>
<protein>
    <submittedName>
        <fullName evidence="3">Uncharacterized protein</fullName>
    </submittedName>
</protein>
<dbReference type="PRINTS" id="PR00081">
    <property type="entry name" value="GDHRDH"/>
</dbReference>
<dbReference type="OrthoDB" id="9809821at2"/>
<dbReference type="Proteomes" id="UP000050865">
    <property type="component" value="Unassembled WGS sequence"/>
</dbReference>
<dbReference type="PATRIC" id="fig|1423730.4.peg.2435"/>